<evidence type="ECO:0000256" key="4">
    <source>
        <dbReference type="ARBA" id="ARBA00004752"/>
    </source>
</evidence>
<organism evidence="18">
    <name type="scientific">hydrocarbon metagenome</name>
    <dbReference type="NCBI Taxonomy" id="938273"/>
    <lineage>
        <taxon>unclassified sequences</taxon>
        <taxon>metagenomes</taxon>
        <taxon>ecological metagenomes</taxon>
    </lineage>
</organism>
<dbReference type="InterPro" id="IPR016167">
    <property type="entry name" value="FAD-bd_PCMH_sub1"/>
</dbReference>
<keyword evidence="8" id="KW-0285">Flavoprotein</keyword>
<evidence type="ECO:0000256" key="9">
    <source>
        <dbReference type="ARBA" id="ARBA00022827"/>
    </source>
</evidence>
<dbReference type="UniPathway" id="UPA00219"/>
<comment type="subcellular location">
    <subcellularLocation>
        <location evidence="3">Cytoplasm</location>
    </subcellularLocation>
</comment>
<accession>A0A0W8E6G1</accession>
<name>A0A0W8E6G1_9ZZZZ</name>
<comment type="caution">
    <text evidence="18">The sequence shown here is derived from an EMBL/GenBank/DDBJ whole genome shotgun (WGS) entry which is preliminary data.</text>
</comment>
<evidence type="ECO:0000256" key="16">
    <source>
        <dbReference type="ARBA" id="ARBA00048914"/>
    </source>
</evidence>
<dbReference type="InterPro" id="IPR036635">
    <property type="entry name" value="MurB_C_sf"/>
</dbReference>
<feature type="domain" description="FAD-binding PCMH-type" evidence="17">
    <location>
        <begin position="27"/>
        <end position="193"/>
    </location>
</feature>
<dbReference type="AlphaFoldDB" id="A0A0W8E6G1"/>
<evidence type="ECO:0000256" key="14">
    <source>
        <dbReference type="ARBA" id="ARBA00023306"/>
    </source>
</evidence>
<dbReference type="SUPFAM" id="SSF56194">
    <property type="entry name" value="Uridine diphospho-N-Acetylenolpyruvylglucosamine reductase, MurB, C-terminal domain"/>
    <property type="match status" value="1"/>
</dbReference>
<keyword evidence="7" id="KW-0132">Cell division</keyword>
<protein>
    <recommendedName>
        <fullName evidence="5">UDP-N-acetylmuramate dehydrogenase</fullName>
        <ecNumber evidence="5">1.3.1.98</ecNumber>
    </recommendedName>
</protein>
<keyword evidence="14" id="KW-0131">Cell cycle</keyword>
<keyword evidence="6" id="KW-0963">Cytoplasm</keyword>
<dbReference type="GO" id="GO:0008360">
    <property type="term" value="P:regulation of cell shape"/>
    <property type="evidence" value="ECO:0007669"/>
    <property type="project" value="UniProtKB-KW"/>
</dbReference>
<evidence type="ECO:0000256" key="5">
    <source>
        <dbReference type="ARBA" id="ARBA00012518"/>
    </source>
</evidence>
<dbReference type="Gene3D" id="3.90.78.10">
    <property type="entry name" value="UDP-N-acetylenolpyruvoylglucosamine reductase, C-terminal domain"/>
    <property type="match status" value="1"/>
</dbReference>
<dbReference type="EMBL" id="LNQE01001854">
    <property type="protein sequence ID" value="KUG04244.1"/>
    <property type="molecule type" value="Genomic_DNA"/>
</dbReference>
<dbReference type="GO" id="GO:0071555">
    <property type="term" value="P:cell wall organization"/>
    <property type="evidence" value="ECO:0007669"/>
    <property type="project" value="UniProtKB-KW"/>
</dbReference>
<evidence type="ECO:0000256" key="10">
    <source>
        <dbReference type="ARBA" id="ARBA00022857"/>
    </source>
</evidence>
<dbReference type="EC" id="1.3.1.98" evidence="5"/>
<keyword evidence="12" id="KW-0573">Peptidoglycan synthesis</keyword>
<dbReference type="SUPFAM" id="SSF56176">
    <property type="entry name" value="FAD-binding/transporter-associated domain-like"/>
    <property type="match status" value="1"/>
</dbReference>
<dbReference type="InterPro" id="IPR036318">
    <property type="entry name" value="FAD-bd_PCMH-like_sf"/>
</dbReference>
<proteinExistence type="inferred from homology"/>
<comment type="pathway">
    <text evidence="4">Cell wall biogenesis; peptidoglycan biosynthesis.</text>
</comment>
<keyword evidence="11" id="KW-0133">Cell shape</keyword>
<dbReference type="GO" id="GO:0071949">
    <property type="term" value="F:FAD binding"/>
    <property type="evidence" value="ECO:0007669"/>
    <property type="project" value="InterPro"/>
</dbReference>
<dbReference type="GO" id="GO:0005829">
    <property type="term" value="C:cytosol"/>
    <property type="evidence" value="ECO:0007669"/>
    <property type="project" value="TreeGrafter"/>
</dbReference>
<evidence type="ECO:0000256" key="13">
    <source>
        <dbReference type="ARBA" id="ARBA00023002"/>
    </source>
</evidence>
<dbReference type="InterPro" id="IPR003170">
    <property type="entry name" value="MurB"/>
</dbReference>
<dbReference type="GO" id="GO:0051301">
    <property type="term" value="P:cell division"/>
    <property type="evidence" value="ECO:0007669"/>
    <property type="project" value="UniProtKB-KW"/>
</dbReference>
<dbReference type="Gene3D" id="3.30.43.10">
    <property type="entry name" value="Uridine Diphospho-n-acetylenolpyruvylglucosamine Reductase, domain 2"/>
    <property type="match status" value="1"/>
</dbReference>
<dbReference type="NCBIfam" id="NF010480">
    <property type="entry name" value="PRK13905.1"/>
    <property type="match status" value="1"/>
</dbReference>
<dbReference type="PROSITE" id="PS51387">
    <property type="entry name" value="FAD_PCMH"/>
    <property type="match status" value="1"/>
</dbReference>
<evidence type="ECO:0000256" key="8">
    <source>
        <dbReference type="ARBA" id="ARBA00022630"/>
    </source>
</evidence>
<evidence type="ECO:0000256" key="12">
    <source>
        <dbReference type="ARBA" id="ARBA00022984"/>
    </source>
</evidence>
<gene>
    <name evidence="18" type="ORF">ASZ90_018350</name>
</gene>
<evidence type="ECO:0000256" key="7">
    <source>
        <dbReference type="ARBA" id="ARBA00022618"/>
    </source>
</evidence>
<keyword evidence="15" id="KW-0961">Cell wall biogenesis/degradation</keyword>
<comment type="catalytic activity">
    <reaction evidence="16">
        <text>UDP-N-acetyl-alpha-D-muramate + NADP(+) = UDP-N-acetyl-3-O-(1-carboxyvinyl)-alpha-D-glucosamine + NADPH + H(+)</text>
        <dbReference type="Rhea" id="RHEA:12248"/>
        <dbReference type="ChEBI" id="CHEBI:15378"/>
        <dbReference type="ChEBI" id="CHEBI:57783"/>
        <dbReference type="ChEBI" id="CHEBI:58349"/>
        <dbReference type="ChEBI" id="CHEBI:68483"/>
        <dbReference type="ChEBI" id="CHEBI:70757"/>
        <dbReference type="EC" id="1.3.1.98"/>
    </reaction>
</comment>
<keyword evidence="10" id="KW-0521">NADP</keyword>
<evidence type="ECO:0000313" key="18">
    <source>
        <dbReference type="EMBL" id="KUG04244.1"/>
    </source>
</evidence>
<reference evidence="18" key="1">
    <citation type="journal article" date="2015" name="Proc. Natl. Acad. Sci. U.S.A.">
        <title>Networks of energetic and metabolic interactions define dynamics in microbial communities.</title>
        <authorList>
            <person name="Embree M."/>
            <person name="Liu J.K."/>
            <person name="Al-Bassam M.M."/>
            <person name="Zengler K."/>
        </authorList>
    </citation>
    <scope>NUCLEOTIDE SEQUENCE</scope>
</reference>
<dbReference type="GO" id="GO:0008762">
    <property type="term" value="F:UDP-N-acetylmuramate dehydrogenase activity"/>
    <property type="evidence" value="ECO:0007669"/>
    <property type="project" value="UniProtKB-EC"/>
</dbReference>
<dbReference type="InterPro" id="IPR006094">
    <property type="entry name" value="Oxid_FAD_bind_N"/>
</dbReference>
<dbReference type="Gene3D" id="3.30.465.10">
    <property type="match status" value="1"/>
</dbReference>
<evidence type="ECO:0000259" key="17">
    <source>
        <dbReference type="PROSITE" id="PS51387"/>
    </source>
</evidence>
<evidence type="ECO:0000256" key="15">
    <source>
        <dbReference type="ARBA" id="ARBA00023316"/>
    </source>
</evidence>
<keyword evidence="9" id="KW-0274">FAD</keyword>
<dbReference type="Pfam" id="PF01565">
    <property type="entry name" value="FAD_binding_4"/>
    <property type="match status" value="1"/>
</dbReference>
<evidence type="ECO:0000256" key="3">
    <source>
        <dbReference type="ARBA" id="ARBA00004496"/>
    </source>
</evidence>
<dbReference type="InterPro" id="IPR016166">
    <property type="entry name" value="FAD-bd_PCMH"/>
</dbReference>
<sequence>MYSKLSEILPADQIRFDEQMKYHTSFQIGGPADVLVLPRSITDICRTITFCHENNLSFIFLGQGSNVLVRDKGIRGIVIKLGNGLNRLSIAGQEIYAEAGISLSTLAFEAAEHSLSGLEFAEGIPGSLGGAVVMNAGAYDGEMKDIIYEVLAIDTAGNYKTFTREQMEFGYRSSIFQEETYVVLAARLHLNRGDKKEILKTMRDFARRRSEKQPLEHPSAGSTFRRPEGFFVGPIIEGLGLKGFAIGGAQVSSKHAGFIVNKGDATAGDVIDLIAYIQKKVREKHGVDLWPEIKIVGEE</sequence>
<dbReference type="InterPro" id="IPR011601">
    <property type="entry name" value="MurB_C"/>
</dbReference>
<dbReference type="NCBIfam" id="TIGR00179">
    <property type="entry name" value="murB"/>
    <property type="match status" value="1"/>
</dbReference>
<comment type="function">
    <text evidence="2">Cell wall formation.</text>
</comment>
<dbReference type="Pfam" id="PF02873">
    <property type="entry name" value="MurB_C"/>
    <property type="match status" value="1"/>
</dbReference>
<keyword evidence="13 18" id="KW-0560">Oxidoreductase</keyword>
<evidence type="ECO:0000256" key="1">
    <source>
        <dbReference type="ARBA" id="ARBA00001974"/>
    </source>
</evidence>
<dbReference type="InterPro" id="IPR016169">
    <property type="entry name" value="FAD-bd_PCMH_sub2"/>
</dbReference>
<dbReference type="HAMAP" id="MF_00037">
    <property type="entry name" value="MurB"/>
    <property type="match status" value="1"/>
</dbReference>
<evidence type="ECO:0000256" key="6">
    <source>
        <dbReference type="ARBA" id="ARBA00022490"/>
    </source>
</evidence>
<dbReference type="PANTHER" id="PTHR21071:SF4">
    <property type="entry name" value="UDP-N-ACETYLENOLPYRUVOYLGLUCOSAMINE REDUCTASE"/>
    <property type="match status" value="1"/>
</dbReference>
<evidence type="ECO:0000256" key="11">
    <source>
        <dbReference type="ARBA" id="ARBA00022960"/>
    </source>
</evidence>
<comment type="cofactor">
    <cofactor evidence="1">
        <name>FAD</name>
        <dbReference type="ChEBI" id="CHEBI:57692"/>
    </cofactor>
</comment>
<dbReference type="GO" id="GO:0009252">
    <property type="term" value="P:peptidoglycan biosynthetic process"/>
    <property type="evidence" value="ECO:0007669"/>
    <property type="project" value="UniProtKB-UniPathway"/>
</dbReference>
<dbReference type="PANTHER" id="PTHR21071">
    <property type="entry name" value="UDP-N-ACETYLENOLPYRUVOYLGLUCOSAMINE REDUCTASE"/>
    <property type="match status" value="1"/>
</dbReference>
<evidence type="ECO:0000256" key="2">
    <source>
        <dbReference type="ARBA" id="ARBA00003921"/>
    </source>
</evidence>